<organism evidence="1 2">
    <name type="scientific">Arabis alpina</name>
    <name type="common">Alpine rock-cress</name>
    <dbReference type="NCBI Taxonomy" id="50452"/>
    <lineage>
        <taxon>Eukaryota</taxon>
        <taxon>Viridiplantae</taxon>
        <taxon>Streptophyta</taxon>
        <taxon>Embryophyta</taxon>
        <taxon>Tracheophyta</taxon>
        <taxon>Spermatophyta</taxon>
        <taxon>Magnoliopsida</taxon>
        <taxon>eudicotyledons</taxon>
        <taxon>Gunneridae</taxon>
        <taxon>Pentapetalae</taxon>
        <taxon>rosids</taxon>
        <taxon>malvids</taxon>
        <taxon>Brassicales</taxon>
        <taxon>Brassicaceae</taxon>
        <taxon>Arabideae</taxon>
        <taxon>Arabis</taxon>
    </lineage>
</organism>
<dbReference type="AlphaFoldDB" id="A0A087GRH5"/>
<dbReference type="Proteomes" id="UP000029120">
    <property type="component" value="Chromosome 6"/>
</dbReference>
<evidence type="ECO:0000313" key="1">
    <source>
        <dbReference type="EMBL" id="KFK32477.1"/>
    </source>
</evidence>
<gene>
    <name evidence="1" type="ordered locus">AALP_Aa6g247700</name>
</gene>
<keyword evidence="2" id="KW-1185">Reference proteome</keyword>
<evidence type="ECO:0000313" key="2">
    <source>
        <dbReference type="Proteomes" id="UP000029120"/>
    </source>
</evidence>
<dbReference type="EMBL" id="CM002874">
    <property type="protein sequence ID" value="KFK32477.1"/>
    <property type="molecule type" value="Genomic_DNA"/>
</dbReference>
<dbReference type="Gramene" id="KFK32477">
    <property type="protein sequence ID" value="KFK32477"/>
    <property type="gene ID" value="AALP_AA6G247700"/>
</dbReference>
<proteinExistence type="predicted"/>
<sequence length="105" mass="11515">MFGVVTKERVASDRVEAGTGRNRLRDFFPSVSTSIGGAVLSITENEQMVSRIIAAETVKGKTRGGSKTFTATLRARSKAVEEDGRIRYYMASQPEINENMRSIGL</sequence>
<protein>
    <submittedName>
        <fullName evidence="1">Uncharacterized protein</fullName>
    </submittedName>
</protein>
<name>A0A087GRH5_ARAAL</name>
<accession>A0A087GRH5</accession>
<reference evidence="2" key="1">
    <citation type="journal article" date="2015" name="Nat. Plants">
        <title>Genome expansion of Arabis alpina linked with retrotransposition and reduced symmetric DNA methylation.</title>
        <authorList>
            <person name="Willing E.M."/>
            <person name="Rawat V."/>
            <person name="Mandakova T."/>
            <person name="Maumus F."/>
            <person name="James G.V."/>
            <person name="Nordstroem K.J."/>
            <person name="Becker C."/>
            <person name="Warthmann N."/>
            <person name="Chica C."/>
            <person name="Szarzynska B."/>
            <person name="Zytnicki M."/>
            <person name="Albani M.C."/>
            <person name="Kiefer C."/>
            <person name="Bergonzi S."/>
            <person name="Castaings L."/>
            <person name="Mateos J.L."/>
            <person name="Berns M.C."/>
            <person name="Bujdoso N."/>
            <person name="Piofczyk T."/>
            <person name="de Lorenzo L."/>
            <person name="Barrero-Sicilia C."/>
            <person name="Mateos I."/>
            <person name="Piednoel M."/>
            <person name="Hagmann J."/>
            <person name="Chen-Min-Tao R."/>
            <person name="Iglesias-Fernandez R."/>
            <person name="Schuster S.C."/>
            <person name="Alonso-Blanco C."/>
            <person name="Roudier F."/>
            <person name="Carbonero P."/>
            <person name="Paz-Ares J."/>
            <person name="Davis S.J."/>
            <person name="Pecinka A."/>
            <person name="Quesneville H."/>
            <person name="Colot V."/>
            <person name="Lysak M.A."/>
            <person name="Weigel D."/>
            <person name="Coupland G."/>
            <person name="Schneeberger K."/>
        </authorList>
    </citation>
    <scope>NUCLEOTIDE SEQUENCE [LARGE SCALE GENOMIC DNA]</scope>
    <source>
        <strain evidence="2">cv. Pajares</strain>
    </source>
</reference>